<feature type="transmembrane region" description="Helical" evidence="6">
    <location>
        <begin position="127"/>
        <end position="152"/>
    </location>
</feature>
<protein>
    <recommendedName>
        <fullName evidence="6">Transport permease protein</fullName>
    </recommendedName>
</protein>
<dbReference type="EMBL" id="JAUZMY010000012">
    <property type="protein sequence ID" value="MEE2038310.1"/>
    <property type="molecule type" value="Genomic_DNA"/>
</dbReference>
<gene>
    <name evidence="9" type="ORF">Q8791_13875</name>
</gene>
<comment type="similarity">
    <text evidence="6">Belongs to the ABC-2 integral membrane protein family.</text>
</comment>
<name>A0ABU7K7T8_9ACTN</name>
<feature type="compositionally biased region" description="Low complexity" evidence="7">
    <location>
        <begin position="1"/>
        <end position="23"/>
    </location>
</feature>
<dbReference type="PANTHER" id="PTHR43229">
    <property type="entry name" value="NODULATION PROTEIN J"/>
    <property type="match status" value="1"/>
</dbReference>
<reference evidence="9 10" key="1">
    <citation type="submission" date="2023-08" db="EMBL/GenBank/DDBJ databases">
        <authorList>
            <person name="Girao M."/>
            <person name="Carvalho M.F."/>
        </authorList>
    </citation>
    <scope>NUCLEOTIDE SEQUENCE [LARGE SCALE GENOMIC DNA]</scope>
    <source>
        <strain evidence="9 10">CT-R113</strain>
    </source>
</reference>
<keyword evidence="5" id="KW-0046">Antibiotic resistance</keyword>
<sequence>MSTGTTPATAPGTPAEPSGAGSARRLPGPLRIGLSRGWVEIRAFSREWESLIFTFSLPALILVLFSSIFDGMFDMGMPAVDYYLPGMIAMGLMSVSFQQLGTGIAGEREHGGLRRLRGTPMPPSAYFIGKTVLVAFLSLGQTLLLLGVAALGFGAELPADAGSWATLAWVLLLGTVSCALLGIAVSSLARSSQAASGVVVVPFLVLQFTSGVFVPVVVLPDWVVTAAGLFPLLWMAQGMRAGFFPDEMAALEAGGSWDLPQVALALGTWCVVGLVLTLVTFRWKTRKDG</sequence>
<proteinExistence type="inferred from homology"/>
<keyword evidence="6" id="KW-0813">Transport</keyword>
<feature type="transmembrane region" description="Helical" evidence="6">
    <location>
        <begin position="51"/>
        <end position="70"/>
    </location>
</feature>
<feature type="transmembrane region" description="Helical" evidence="6">
    <location>
        <begin position="164"/>
        <end position="185"/>
    </location>
</feature>
<dbReference type="RefSeq" id="WP_330092098.1">
    <property type="nucleotide sequence ID" value="NZ_JAUZMY010000012.1"/>
</dbReference>
<dbReference type="PANTHER" id="PTHR43229:SF2">
    <property type="entry name" value="NODULATION PROTEIN J"/>
    <property type="match status" value="1"/>
</dbReference>
<comment type="subcellular location">
    <subcellularLocation>
        <location evidence="6">Cell membrane</location>
        <topology evidence="6">Multi-pass membrane protein</topology>
    </subcellularLocation>
    <subcellularLocation>
        <location evidence="1">Membrane</location>
        <topology evidence="1">Multi-pass membrane protein</topology>
    </subcellularLocation>
</comment>
<keyword evidence="2 6" id="KW-0812">Transmembrane</keyword>
<feature type="region of interest" description="Disordered" evidence="7">
    <location>
        <begin position="1"/>
        <end position="26"/>
    </location>
</feature>
<evidence type="ECO:0000256" key="6">
    <source>
        <dbReference type="RuleBase" id="RU361157"/>
    </source>
</evidence>
<evidence type="ECO:0000256" key="5">
    <source>
        <dbReference type="ARBA" id="ARBA00023251"/>
    </source>
</evidence>
<feature type="transmembrane region" description="Helical" evidence="6">
    <location>
        <begin position="197"/>
        <end position="219"/>
    </location>
</feature>
<dbReference type="Proteomes" id="UP001356095">
    <property type="component" value="Unassembled WGS sequence"/>
</dbReference>
<evidence type="ECO:0000256" key="3">
    <source>
        <dbReference type="ARBA" id="ARBA00022989"/>
    </source>
</evidence>
<feature type="transmembrane region" description="Helical" evidence="6">
    <location>
        <begin position="82"/>
        <end position="106"/>
    </location>
</feature>
<keyword evidence="4 6" id="KW-0472">Membrane</keyword>
<dbReference type="PROSITE" id="PS51012">
    <property type="entry name" value="ABC_TM2"/>
    <property type="match status" value="1"/>
</dbReference>
<evidence type="ECO:0000256" key="7">
    <source>
        <dbReference type="SAM" id="MobiDB-lite"/>
    </source>
</evidence>
<evidence type="ECO:0000256" key="2">
    <source>
        <dbReference type="ARBA" id="ARBA00022692"/>
    </source>
</evidence>
<comment type="caution">
    <text evidence="9">The sequence shown here is derived from an EMBL/GenBank/DDBJ whole genome shotgun (WGS) entry which is preliminary data.</text>
</comment>
<accession>A0ABU7K7T8</accession>
<feature type="transmembrane region" description="Helical" evidence="6">
    <location>
        <begin position="262"/>
        <end position="281"/>
    </location>
</feature>
<feature type="domain" description="ABC transmembrane type-2" evidence="8">
    <location>
        <begin position="49"/>
        <end position="284"/>
    </location>
</feature>
<evidence type="ECO:0000313" key="9">
    <source>
        <dbReference type="EMBL" id="MEE2038310.1"/>
    </source>
</evidence>
<dbReference type="InterPro" id="IPR047817">
    <property type="entry name" value="ABC2_TM_bact-type"/>
</dbReference>
<evidence type="ECO:0000259" key="8">
    <source>
        <dbReference type="PROSITE" id="PS51012"/>
    </source>
</evidence>
<evidence type="ECO:0000256" key="4">
    <source>
        <dbReference type="ARBA" id="ARBA00023136"/>
    </source>
</evidence>
<dbReference type="PIRSF" id="PIRSF006648">
    <property type="entry name" value="DrrB"/>
    <property type="match status" value="1"/>
</dbReference>
<keyword evidence="6" id="KW-1003">Cell membrane</keyword>
<evidence type="ECO:0000256" key="1">
    <source>
        <dbReference type="ARBA" id="ARBA00004141"/>
    </source>
</evidence>
<dbReference type="InterPro" id="IPR051784">
    <property type="entry name" value="Nod_factor_ABC_transporter"/>
</dbReference>
<dbReference type="InterPro" id="IPR000412">
    <property type="entry name" value="ABC_2_transport"/>
</dbReference>
<evidence type="ECO:0000313" key="10">
    <source>
        <dbReference type="Proteomes" id="UP001356095"/>
    </source>
</evidence>
<dbReference type="Pfam" id="PF01061">
    <property type="entry name" value="ABC2_membrane"/>
    <property type="match status" value="1"/>
</dbReference>
<keyword evidence="3 6" id="KW-1133">Transmembrane helix</keyword>
<keyword evidence="10" id="KW-1185">Reference proteome</keyword>
<organism evidence="9 10">
    <name type="scientific">Nocardiopsis codii</name>
    <dbReference type="NCBI Taxonomy" id="3065942"/>
    <lineage>
        <taxon>Bacteria</taxon>
        <taxon>Bacillati</taxon>
        <taxon>Actinomycetota</taxon>
        <taxon>Actinomycetes</taxon>
        <taxon>Streptosporangiales</taxon>
        <taxon>Nocardiopsidaceae</taxon>
        <taxon>Nocardiopsis</taxon>
    </lineage>
</organism>
<dbReference type="InterPro" id="IPR013525">
    <property type="entry name" value="ABC2_TM"/>
</dbReference>